<proteinExistence type="predicted"/>
<organism evidence="1 2">
    <name type="scientific">Dendrobium chrysotoxum</name>
    <name type="common">Orchid</name>
    <dbReference type="NCBI Taxonomy" id="161865"/>
    <lineage>
        <taxon>Eukaryota</taxon>
        <taxon>Viridiplantae</taxon>
        <taxon>Streptophyta</taxon>
        <taxon>Embryophyta</taxon>
        <taxon>Tracheophyta</taxon>
        <taxon>Spermatophyta</taxon>
        <taxon>Magnoliopsida</taxon>
        <taxon>Liliopsida</taxon>
        <taxon>Asparagales</taxon>
        <taxon>Orchidaceae</taxon>
        <taxon>Epidendroideae</taxon>
        <taxon>Malaxideae</taxon>
        <taxon>Dendrobiinae</taxon>
        <taxon>Dendrobium</taxon>
    </lineage>
</organism>
<comment type="caution">
    <text evidence="1">The sequence shown here is derived from an EMBL/GenBank/DDBJ whole genome shotgun (WGS) entry which is preliminary data.</text>
</comment>
<keyword evidence="2" id="KW-1185">Reference proteome</keyword>
<accession>A0AAV7HIT8</accession>
<reference evidence="1 2" key="1">
    <citation type="journal article" date="2021" name="Hortic Res">
        <title>Chromosome-scale assembly of the Dendrobium chrysotoxum genome enhances the understanding of orchid evolution.</title>
        <authorList>
            <person name="Zhang Y."/>
            <person name="Zhang G.Q."/>
            <person name="Zhang D."/>
            <person name="Liu X.D."/>
            <person name="Xu X.Y."/>
            <person name="Sun W.H."/>
            <person name="Yu X."/>
            <person name="Zhu X."/>
            <person name="Wang Z.W."/>
            <person name="Zhao X."/>
            <person name="Zhong W.Y."/>
            <person name="Chen H."/>
            <person name="Yin W.L."/>
            <person name="Huang T."/>
            <person name="Niu S.C."/>
            <person name="Liu Z.J."/>
        </authorList>
    </citation>
    <scope>NUCLEOTIDE SEQUENCE [LARGE SCALE GENOMIC DNA]</scope>
    <source>
        <strain evidence="1">Lindl</strain>
    </source>
</reference>
<dbReference type="Proteomes" id="UP000775213">
    <property type="component" value="Unassembled WGS sequence"/>
</dbReference>
<sequence length="205" mass="23000">MKVAPSKDQIHLLRSSSFVVLVFFVRGSFARRSGVLCPLQEEAKGVRDSLPSSGGSKRRLGSLPQCVDGMEAFVQASPPSCGSKRRDTLSTNTLPYRAKKSTHRDCLSHRRHRIEFPPTTLRKLFGCNDTVSSVIGQHVVSVEANFPDMCVLALHWNYLDIRFFTIWLCTPKLFGVINSCGFRKKEGLLTKGSTLTFTYETSFHR</sequence>
<dbReference type="AlphaFoldDB" id="A0AAV7HIT8"/>
<protein>
    <submittedName>
        <fullName evidence="1">Uncharacterized protein</fullName>
    </submittedName>
</protein>
<dbReference type="EMBL" id="JAGFBR010000004">
    <property type="protein sequence ID" value="KAH0468471.1"/>
    <property type="molecule type" value="Genomic_DNA"/>
</dbReference>
<name>A0AAV7HIT8_DENCH</name>
<gene>
    <name evidence="1" type="ORF">IEQ34_003504</name>
</gene>
<evidence type="ECO:0000313" key="2">
    <source>
        <dbReference type="Proteomes" id="UP000775213"/>
    </source>
</evidence>
<evidence type="ECO:0000313" key="1">
    <source>
        <dbReference type="EMBL" id="KAH0468471.1"/>
    </source>
</evidence>